<comment type="caution">
    <text evidence="2">The sequence shown here is derived from an EMBL/GenBank/DDBJ whole genome shotgun (WGS) entry which is preliminary data.</text>
</comment>
<evidence type="ECO:0000313" key="2">
    <source>
        <dbReference type="EMBL" id="CAH1443374.1"/>
    </source>
</evidence>
<proteinExistence type="predicted"/>
<name>A0AAU9NZW5_9ASTR</name>
<sequence length="151" mass="17716">MVDVDVMSDGDGLDMADMDYITQQITELRKSGYTDVDIMRCLGITKAHLEEFGYVAANVEGGLEGGGQGNEEEGHRQGDGVGGGGDGQCNEEEEGYGQGDGVEELRWTIRRRRWRRRRWRRRDERRRLEKWMKWKELKLKMFRNDERWRRS</sequence>
<reference evidence="2 3" key="1">
    <citation type="submission" date="2022-01" db="EMBL/GenBank/DDBJ databases">
        <authorList>
            <person name="Xiong W."/>
            <person name="Schranz E."/>
        </authorList>
    </citation>
    <scope>NUCLEOTIDE SEQUENCE [LARGE SCALE GENOMIC DNA]</scope>
</reference>
<dbReference type="AlphaFoldDB" id="A0AAU9NZW5"/>
<evidence type="ECO:0000256" key="1">
    <source>
        <dbReference type="SAM" id="MobiDB-lite"/>
    </source>
</evidence>
<dbReference type="EMBL" id="CAKMRJ010005412">
    <property type="protein sequence ID" value="CAH1443374.1"/>
    <property type="molecule type" value="Genomic_DNA"/>
</dbReference>
<organism evidence="2 3">
    <name type="scientific">Lactuca virosa</name>
    <dbReference type="NCBI Taxonomy" id="75947"/>
    <lineage>
        <taxon>Eukaryota</taxon>
        <taxon>Viridiplantae</taxon>
        <taxon>Streptophyta</taxon>
        <taxon>Embryophyta</taxon>
        <taxon>Tracheophyta</taxon>
        <taxon>Spermatophyta</taxon>
        <taxon>Magnoliopsida</taxon>
        <taxon>eudicotyledons</taxon>
        <taxon>Gunneridae</taxon>
        <taxon>Pentapetalae</taxon>
        <taxon>asterids</taxon>
        <taxon>campanulids</taxon>
        <taxon>Asterales</taxon>
        <taxon>Asteraceae</taxon>
        <taxon>Cichorioideae</taxon>
        <taxon>Cichorieae</taxon>
        <taxon>Lactucinae</taxon>
        <taxon>Lactuca</taxon>
    </lineage>
</organism>
<evidence type="ECO:0000313" key="3">
    <source>
        <dbReference type="Proteomes" id="UP001157418"/>
    </source>
</evidence>
<dbReference type="Proteomes" id="UP001157418">
    <property type="component" value="Unassembled WGS sequence"/>
</dbReference>
<gene>
    <name evidence="2" type="ORF">LVIROSA_LOCUS29294</name>
</gene>
<feature type="region of interest" description="Disordered" evidence="1">
    <location>
        <begin position="61"/>
        <end position="99"/>
    </location>
</feature>
<keyword evidence="3" id="KW-1185">Reference proteome</keyword>
<protein>
    <submittedName>
        <fullName evidence="2">Uncharacterized protein</fullName>
    </submittedName>
</protein>
<accession>A0AAU9NZW5</accession>